<proteinExistence type="predicted"/>
<sequence length="428" mass="43845">SNLTPYGSDEFGQDSPRYTSPKTGGLYSDPYYIDGNPSGTADPWSSGGQLQSGPYTGYGSTASLLSGGAASHLSQGTFPTPAMHLSHDPMGYGAMSPSGGVQQDPTSSVSSSLLPSTAASLPPMSSFRGGGGVAGPGPGGQVTPTGASGVVGVPTSSPAQALYCGNHSPVVGVPQPQTSGDTLGKALASIYPTDQSVSSYSSNPSTPVSSPPPLTAGGPGGSSSGPGTWPPNGTTPGAGSASVSAPDRLHMAAPEQQRLDDAIGFLRDHAEGTRMEERLDDAINVLRNHAESQLDTFQWPPWYLSSCYTTSYGLTFGFGAPPTSYPGLAPTPDTDGPIKIERLGTTAKKRKEPPGATDTKPSSSELINSQGSAGANTTAAANSTSGQKGSKRSRRYADDNHTHYTTVTRITDSMQWAILLFNLLLTLN</sequence>
<evidence type="ECO:0000256" key="4">
    <source>
        <dbReference type="ARBA" id="ARBA00023163"/>
    </source>
</evidence>
<name>A0AAD8AHD8_DIPPU</name>
<evidence type="ECO:0000256" key="6">
    <source>
        <dbReference type="SAM" id="MobiDB-lite"/>
    </source>
</evidence>
<dbReference type="GO" id="GO:0005667">
    <property type="term" value="C:transcription regulator complex"/>
    <property type="evidence" value="ECO:0007669"/>
    <property type="project" value="TreeGrafter"/>
</dbReference>
<comment type="subcellular location">
    <subcellularLocation>
        <location evidence="1">Nucleus</location>
    </subcellularLocation>
</comment>
<comment type="caution">
    <text evidence="7">The sequence shown here is derived from an EMBL/GenBank/DDBJ whole genome shotgun (WGS) entry which is preliminary data.</text>
</comment>
<feature type="region of interest" description="Disordered" evidence="6">
    <location>
        <begin position="327"/>
        <end position="397"/>
    </location>
</feature>
<feature type="compositionally biased region" description="Low complexity" evidence="6">
    <location>
        <begin position="225"/>
        <end position="237"/>
    </location>
</feature>
<feature type="region of interest" description="Disordered" evidence="6">
    <location>
        <begin position="95"/>
        <end position="153"/>
    </location>
</feature>
<keyword evidence="8" id="KW-1185">Reference proteome</keyword>
<dbReference type="AlphaFoldDB" id="A0AAD8AHD8"/>
<dbReference type="GO" id="GO:0005634">
    <property type="term" value="C:nucleus"/>
    <property type="evidence" value="ECO:0007669"/>
    <property type="project" value="UniProtKB-SubCell"/>
</dbReference>
<feature type="non-terminal residue" evidence="7">
    <location>
        <position position="1"/>
    </location>
</feature>
<keyword evidence="2" id="KW-0805">Transcription regulation</keyword>
<feature type="compositionally biased region" description="Gly residues" evidence="6">
    <location>
        <begin position="128"/>
        <end position="140"/>
    </location>
</feature>
<keyword evidence="3" id="KW-0238">DNA-binding</keyword>
<dbReference type="InterPro" id="IPR051098">
    <property type="entry name" value="NeuroDiff_E-box_TFs"/>
</dbReference>
<organism evidence="7 8">
    <name type="scientific">Diploptera punctata</name>
    <name type="common">Pacific beetle cockroach</name>
    <dbReference type="NCBI Taxonomy" id="6984"/>
    <lineage>
        <taxon>Eukaryota</taxon>
        <taxon>Metazoa</taxon>
        <taxon>Ecdysozoa</taxon>
        <taxon>Arthropoda</taxon>
        <taxon>Hexapoda</taxon>
        <taxon>Insecta</taxon>
        <taxon>Pterygota</taxon>
        <taxon>Neoptera</taxon>
        <taxon>Polyneoptera</taxon>
        <taxon>Dictyoptera</taxon>
        <taxon>Blattodea</taxon>
        <taxon>Blaberoidea</taxon>
        <taxon>Blaberidae</taxon>
        <taxon>Diplopterinae</taxon>
        <taxon>Diploptera</taxon>
    </lineage>
</organism>
<feature type="compositionally biased region" description="Polar residues" evidence="6">
    <location>
        <begin position="359"/>
        <end position="370"/>
    </location>
</feature>
<feature type="compositionally biased region" description="Low complexity" evidence="6">
    <location>
        <begin position="57"/>
        <end position="71"/>
    </location>
</feature>
<dbReference type="GO" id="GO:0000785">
    <property type="term" value="C:chromatin"/>
    <property type="evidence" value="ECO:0007669"/>
    <property type="project" value="TreeGrafter"/>
</dbReference>
<reference evidence="7" key="2">
    <citation type="submission" date="2023-05" db="EMBL/GenBank/DDBJ databases">
        <authorList>
            <person name="Fouks B."/>
        </authorList>
    </citation>
    <scope>NUCLEOTIDE SEQUENCE</scope>
    <source>
        <strain evidence="7">Stay&amp;Tobe</strain>
        <tissue evidence="7">Testes</tissue>
    </source>
</reference>
<gene>
    <name evidence="7" type="ORF">L9F63_010651</name>
</gene>
<dbReference type="GO" id="GO:0000978">
    <property type="term" value="F:RNA polymerase II cis-regulatory region sequence-specific DNA binding"/>
    <property type="evidence" value="ECO:0007669"/>
    <property type="project" value="TreeGrafter"/>
</dbReference>
<evidence type="ECO:0000256" key="3">
    <source>
        <dbReference type="ARBA" id="ARBA00023125"/>
    </source>
</evidence>
<feature type="region of interest" description="Disordered" evidence="6">
    <location>
        <begin position="195"/>
        <end position="244"/>
    </location>
</feature>
<dbReference type="PANTHER" id="PTHR11793:SF13">
    <property type="entry name" value="PROTEIN DAUGHTERLESS"/>
    <property type="match status" value="1"/>
</dbReference>
<keyword evidence="5" id="KW-0539">Nucleus</keyword>
<accession>A0AAD8AHD8</accession>
<feature type="non-terminal residue" evidence="7">
    <location>
        <position position="428"/>
    </location>
</feature>
<feature type="compositionally biased region" description="Low complexity" evidence="6">
    <location>
        <begin position="371"/>
        <end position="386"/>
    </location>
</feature>
<feature type="compositionally biased region" description="Low complexity" evidence="6">
    <location>
        <begin position="196"/>
        <end position="208"/>
    </location>
</feature>
<evidence type="ECO:0000256" key="5">
    <source>
        <dbReference type="ARBA" id="ARBA00023242"/>
    </source>
</evidence>
<evidence type="ECO:0008006" key="9">
    <source>
        <dbReference type="Google" id="ProtNLM"/>
    </source>
</evidence>
<feature type="region of interest" description="Disordered" evidence="6">
    <location>
        <begin position="1"/>
        <end position="71"/>
    </location>
</feature>
<evidence type="ECO:0000313" key="8">
    <source>
        <dbReference type="Proteomes" id="UP001233999"/>
    </source>
</evidence>
<keyword evidence="4" id="KW-0804">Transcription</keyword>
<dbReference type="GO" id="GO:0000981">
    <property type="term" value="F:DNA-binding transcription factor activity, RNA polymerase II-specific"/>
    <property type="evidence" value="ECO:0007669"/>
    <property type="project" value="TreeGrafter"/>
</dbReference>
<evidence type="ECO:0000256" key="1">
    <source>
        <dbReference type="ARBA" id="ARBA00004123"/>
    </source>
</evidence>
<dbReference type="PANTHER" id="PTHR11793">
    <property type="entry name" value="BASIC HELIX-LOOP-HELIX TRANSCRIPTION FACTOR"/>
    <property type="match status" value="1"/>
</dbReference>
<protein>
    <recommendedName>
        <fullName evidence="9">Transcription factor 12</fullName>
    </recommendedName>
</protein>
<evidence type="ECO:0000313" key="7">
    <source>
        <dbReference type="EMBL" id="KAJ9598636.1"/>
    </source>
</evidence>
<dbReference type="Proteomes" id="UP001233999">
    <property type="component" value="Unassembled WGS sequence"/>
</dbReference>
<feature type="compositionally biased region" description="Low complexity" evidence="6">
    <location>
        <begin position="105"/>
        <end position="126"/>
    </location>
</feature>
<evidence type="ECO:0000256" key="2">
    <source>
        <dbReference type="ARBA" id="ARBA00023015"/>
    </source>
</evidence>
<dbReference type="EMBL" id="JASPKZ010001200">
    <property type="protein sequence ID" value="KAJ9598636.1"/>
    <property type="molecule type" value="Genomic_DNA"/>
</dbReference>
<reference evidence="7" key="1">
    <citation type="journal article" date="2023" name="IScience">
        <title>Live-bearing cockroach genome reveals convergent evolutionary mechanisms linked to viviparity in insects and beyond.</title>
        <authorList>
            <person name="Fouks B."/>
            <person name="Harrison M.C."/>
            <person name="Mikhailova A.A."/>
            <person name="Marchal E."/>
            <person name="English S."/>
            <person name="Carruthers M."/>
            <person name="Jennings E.C."/>
            <person name="Chiamaka E.L."/>
            <person name="Frigard R.A."/>
            <person name="Pippel M."/>
            <person name="Attardo G.M."/>
            <person name="Benoit J.B."/>
            <person name="Bornberg-Bauer E."/>
            <person name="Tobe S.S."/>
        </authorList>
    </citation>
    <scope>NUCLEOTIDE SEQUENCE</scope>
    <source>
        <strain evidence="7">Stay&amp;Tobe</strain>
    </source>
</reference>